<dbReference type="PROSITE" id="PS50043">
    <property type="entry name" value="HTH_LUXR_2"/>
    <property type="match status" value="1"/>
</dbReference>
<reference evidence="6" key="1">
    <citation type="submission" date="2020-05" db="EMBL/GenBank/DDBJ databases">
        <authorList>
            <person name="Chiriac C."/>
            <person name="Salcher M."/>
            <person name="Ghai R."/>
            <person name="Kavagutti S V."/>
        </authorList>
    </citation>
    <scope>NUCLEOTIDE SEQUENCE</scope>
</reference>
<organism evidence="6">
    <name type="scientific">freshwater metagenome</name>
    <dbReference type="NCBI Taxonomy" id="449393"/>
    <lineage>
        <taxon>unclassified sequences</taxon>
        <taxon>metagenomes</taxon>
        <taxon>ecological metagenomes</taxon>
    </lineage>
</organism>
<evidence type="ECO:0000256" key="4">
    <source>
        <dbReference type="SAM" id="Phobius"/>
    </source>
</evidence>
<feature type="domain" description="HTH luxR-type" evidence="5">
    <location>
        <begin position="272"/>
        <end position="342"/>
    </location>
</feature>
<dbReference type="GO" id="GO:0006355">
    <property type="term" value="P:regulation of DNA-templated transcription"/>
    <property type="evidence" value="ECO:0007669"/>
    <property type="project" value="InterPro"/>
</dbReference>
<keyword evidence="3" id="KW-0804">Transcription</keyword>
<feature type="transmembrane region" description="Helical" evidence="4">
    <location>
        <begin position="137"/>
        <end position="157"/>
    </location>
</feature>
<dbReference type="InterPro" id="IPR016032">
    <property type="entry name" value="Sig_transdc_resp-reg_C-effctor"/>
</dbReference>
<dbReference type="GO" id="GO:0003677">
    <property type="term" value="F:DNA binding"/>
    <property type="evidence" value="ECO:0007669"/>
    <property type="project" value="UniProtKB-KW"/>
</dbReference>
<feature type="transmembrane region" description="Helical" evidence="4">
    <location>
        <begin position="70"/>
        <end position="94"/>
    </location>
</feature>
<keyword evidence="2" id="KW-0238">DNA-binding</keyword>
<keyword evidence="4" id="KW-0472">Membrane</keyword>
<dbReference type="AlphaFoldDB" id="A0A6J7KJ75"/>
<proteinExistence type="predicted"/>
<protein>
    <submittedName>
        <fullName evidence="6">Unannotated protein</fullName>
    </submittedName>
</protein>
<dbReference type="CDD" id="cd06170">
    <property type="entry name" value="LuxR_C_like"/>
    <property type="match status" value="1"/>
</dbReference>
<dbReference type="InterPro" id="IPR000792">
    <property type="entry name" value="Tscrpt_reg_LuxR_C"/>
</dbReference>
<evidence type="ECO:0000256" key="2">
    <source>
        <dbReference type="ARBA" id="ARBA00023125"/>
    </source>
</evidence>
<evidence type="ECO:0000313" key="6">
    <source>
        <dbReference type="EMBL" id="CAB4955485.1"/>
    </source>
</evidence>
<evidence type="ECO:0000256" key="1">
    <source>
        <dbReference type="ARBA" id="ARBA00023015"/>
    </source>
</evidence>
<dbReference type="SMART" id="SM00421">
    <property type="entry name" value="HTH_LUXR"/>
    <property type="match status" value="1"/>
</dbReference>
<feature type="transmembrane region" description="Helical" evidence="4">
    <location>
        <begin position="177"/>
        <end position="199"/>
    </location>
</feature>
<keyword evidence="4" id="KW-1133">Transmembrane helix</keyword>
<dbReference type="PROSITE" id="PS00622">
    <property type="entry name" value="HTH_LUXR_1"/>
    <property type="match status" value="1"/>
</dbReference>
<dbReference type="PRINTS" id="PR00038">
    <property type="entry name" value="HTHLUXR"/>
</dbReference>
<feature type="transmembrane region" description="Helical" evidence="4">
    <location>
        <begin position="40"/>
        <end position="58"/>
    </location>
</feature>
<dbReference type="SUPFAM" id="SSF46894">
    <property type="entry name" value="C-terminal effector domain of the bipartite response regulators"/>
    <property type="match status" value="1"/>
</dbReference>
<feature type="transmembrane region" description="Helical" evidence="4">
    <location>
        <begin position="211"/>
        <end position="232"/>
    </location>
</feature>
<dbReference type="Gene3D" id="1.10.10.10">
    <property type="entry name" value="Winged helix-like DNA-binding domain superfamily/Winged helix DNA-binding domain"/>
    <property type="match status" value="1"/>
</dbReference>
<feature type="transmembrane region" description="Helical" evidence="4">
    <location>
        <begin position="100"/>
        <end position="125"/>
    </location>
</feature>
<keyword evidence="1" id="KW-0805">Transcription regulation</keyword>
<dbReference type="PANTHER" id="PTHR44688:SF16">
    <property type="entry name" value="DNA-BINDING TRANSCRIPTIONAL ACTIVATOR DEVR_DOSR"/>
    <property type="match status" value="1"/>
</dbReference>
<feature type="transmembrane region" description="Helical" evidence="4">
    <location>
        <begin position="238"/>
        <end position="260"/>
    </location>
</feature>
<dbReference type="EMBL" id="CAFBMW010000027">
    <property type="protein sequence ID" value="CAB4955485.1"/>
    <property type="molecule type" value="Genomic_DNA"/>
</dbReference>
<evidence type="ECO:0000256" key="3">
    <source>
        <dbReference type="ARBA" id="ARBA00023163"/>
    </source>
</evidence>
<dbReference type="Pfam" id="PF00196">
    <property type="entry name" value="GerE"/>
    <property type="match status" value="1"/>
</dbReference>
<keyword evidence="4" id="KW-0812">Transmembrane</keyword>
<sequence length="350" mass="35753">MHVHPTRVRLPVGVAVLAVLATALTAYARAVGTTFWGTSYVLPVAALVCAAVMVREHQRLDPGWVRWRRAVAALALGALAWPVLLAGASLASGLAPGSKVAWALAVAGGVGHLPLIAAFSLLPLLAVRYLGRGLPRWPLAVLVVLGVAAVVGFALFFGDFSPLEAEALVGWGPGEQIGAGLNLAFLSTVLLGPAVSLTAAVRATGEATRRLAAVALASLAGAALVMLCGAVATQGAAGFTVAAMYAALVLVVVGGSRALALPVPEEPGQPDAPARLGPLTTRESEVLELLAEGLSNAGIAARLVISERTVDAHLRSVFAKLDLPEGPLENRRVHAALAWRGELGERADAG</sequence>
<dbReference type="InterPro" id="IPR036388">
    <property type="entry name" value="WH-like_DNA-bd_sf"/>
</dbReference>
<gene>
    <name evidence="6" type="ORF">UFOPK3662_02844</name>
</gene>
<dbReference type="PANTHER" id="PTHR44688">
    <property type="entry name" value="DNA-BINDING TRANSCRIPTIONAL ACTIVATOR DEVR_DOSR"/>
    <property type="match status" value="1"/>
</dbReference>
<accession>A0A6J7KJ75</accession>
<name>A0A6J7KJ75_9ZZZZ</name>
<evidence type="ECO:0000259" key="5">
    <source>
        <dbReference type="PROSITE" id="PS50043"/>
    </source>
</evidence>